<evidence type="ECO:0000313" key="1">
    <source>
        <dbReference type="EMBL" id="TNV82158.1"/>
    </source>
</evidence>
<gene>
    <name evidence="1" type="ORF">FGO68_gene12112</name>
</gene>
<proteinExistence type="predicted"/>
<dbReference type="Proteomes" id="UP000785679">
    <property type="component" value="Unassembled WGS sequence"/>
</dbReference>
<comment type="caution">
    <text evidence="1">The sequence shown here is derived from an EMBL/GenBank/DDBJ whole genome shotgun (WGS) entry which is preliminary data.</text>
</comment>
<accession>A0A8J8T5J5</accession>
<name>A0A8J8T5J5_HALGN</name>
<organism evidence="1 2">
    <name type="scientific">Halteria grandinella</name>
    <dbReference type="NCBI Taxonomy" id="5974"/>
    <lineage>
        <taxon>Eukaryota</taxon>
        <taxon>Sar</taxon>
        <taxon>Alveolata</taxon>
        <taxon>Ciliophora</taxon>
        <taxon>Intramacronucleata</taxon>
        <taxon>Spirotrichea</taxon>
        <taxon>Stichotrichia</taxon>
        <taxon>Sporadotrichida</taxon>
        <taxon>Halteriidae</taxon>
        <taxon>Halteria</taxon>
    </lineage>
</organism>
<dbReference type="EMBL" id="RRYP01005304">
    <property type="protein sequence ID" value="TNV82158.1"/>
    <property type="molecule type" value="Genomic_DNA"/>
</dbReference>
<evidence type="ECO:0000313" key="2">
    <source>
        <dbReference type="Proteomes" id="UP000785679"/>
    </source>
</evidence>
<dbReference type="AlphaFoldDB" id="A0A8J8T5J5"/>
<sequence length="133" mass="16114">MREKLNEIQSNIITLSQIINQEKWFSTKKGKEKRFLELFSQQFSGEQFYKLLHKDYEDLLSKHEKHYLQEFLRLNENLLQEDNGSNMALYIELEKKFGVKFVQAYQRRQGYEKAIANYFEVLNKSDMEIFQSQ</sequence>
<reference evidence="1" key="1">
    <citation type="submission" date="2019-06" db="EMBL/GenBank/DDBJ databases">
        <authorList>
            <person name="Zheng W."/>
        </authorList>
    </citation>
    <scope>NUCLEOTIDE SEQUENCE</scope>
    <source>
        <strain evidence="1">QDHG01</strain>
    </source>
</reference>
<keyword evidence="2" id="KW-1185">Reference proteome</keyword>
<protein>
    <submittedName>
        <fullName evidence="1">Uncharacterized protein</fullName>
    </submittedName>
</protein>